<feature type="region of interest" description="Disordered" evidence="1">
    <location>
        <begin position="70"/>
        <end position="89"/>
    </location>
</feature>
<comment type="caution">
    <text evidence="2">The sequence shown here is derived from an EMBL/GenBank/DDBJ whole genome shotgun (WGS) entry which is preliminary data.</text>
</comment>
<evidence type="ECO:0000313" key="2">
    <source>
        <dbReference type="EMBL" id="KAF7186732.1"/>
    </source>
</evidence>
<sequence>MRRAISTSAVRKALEMRGATREQIRQNNPGEAGENALKAIDDIEAAAEQKARSPCDTLWKDSADLWTVRRKSQDHQSPRCYVAQFHQGP</sequence>
<dbReference type="Proteomes" id="UP000660729">
    <property type="component" value="Unassembled WGS sequence"/>
</dbReference>
<evidence type="ECO:0000256" key="1">
    <source>
        <dbReference type="SAM" id="MobiDB-lite"/>
    </source>
</evidence>
<dbReference type="AlphaFoldDB" id="A0A8H6VDM7"/>
<dbReference type="EMBL" id="JABCIY010000248">
    <property type="protein sequence ID" value="KAF7186732.1"/>
    <property type="molecule type" value="Genomic_DNA"/>
</dbReference>
<gene>
    <name evidence="2" type="ORF">HII31_11964</name>
</gene>
<proteinExistence type="predicted"/>
<protein>
    <submittedName>
        <fullName evidence="2">Uncharacterized protein</fullName>
    </submittedName>
</protein>
<reference evidence="2" key="1">
    <citation type="submission" date="2020-04" db="EMBL/GenBank/DDBJ databases">
        <title>Draft genome resource of the tomato pathogen Pseudocercospora fuligena.</title>
        <authorList>
            <person name="Zaccaron A."/>
        </authorList>
    </citation>
    <scope>NUCLEOTIDE SEQUENCE</scope>
    <source>
        <strain evidence="2">PF001</strain>
    </source>
</reference>
<keyword evidence="3" id="KW-1185">Reference proteome</keyword>
<evidence type="ECO:0000313" key="3">
    <source>
        <dbReference type="Proteomes" id="UP000660729"/>
    </source>
</evidence>
<accession>A0A8H6VDM7</accession>
<name>A0A8H6VDM7_9PEZI</name>
<organism evidence="2 3">
    <name type="scientific">Pseudocercospora fuligena</name>
    <dbReference type="NCBI Taxonomy" id="685502"/>
    <lineage>
        <taxon>Eukaryota</taxon>
        <taxon>Fungi</taxon>
        <taxon>Dikarya</taxon>
        <taxon>Ascomycota</taxon>
        <taxon>Pezizomycotina</taxon>
        <taxon>Dothideomycetes</taxon>
        <taxon>Dothideomycetidae</taxon>
        <taxon>Mycosphaerellales</taxon>
        <taxon>Mycosphaerellaceae</taxon>
        <taxon>Pseudocercospora</taxon>
    </lineage>
</organism>